<organism evidence="2">
    <name type="scientific">uncultured Alphaproteobacteria bacterium</name>
    <dbReference type="NCBI Taxonomy" id="91750"/>
    <lineage>
        <taxon>Bacteria</taxon>
        <taxon>Pseudomonadati</taxon>
        <taxon>Pseudomonadota</taxon>
        <taxon>Alphaproteobacteria</taxon>
        <taxon>environmental samples</taxon>
    </lineage>
</organism>
<reference evidence="2" key="1">
    <citation type="submission" date="2016-04" db="EMBL/GenBank/DDBJ databases">
        <authorList>
            <person name="Evans L.H."/>
            <person name="Alamgir A."/>
            <person name="Owens N."/>
            <person name="Weber N.D."/>
            <person name="Virtaneva K."/>
            <person name="Barbian K."/>
            <person name="Babar A."/>
            <person name="Rosenke K."/>
        </authorList>
    </citation>
    <scope>NUCLEOTIDE SEQUENCE</scope>
    <source>
        <strain evidence="2">86</strain>
    </source>
</reference>
<evidence type="ECO:0000313" key="2">
    <source>
        <dbReference type="EMBL" id="SBV90550.1"/>
    </source>
</evidence>
<feature type="region of interest" description="Disordered" evidence="1">
    <location>
        <begin position="175"/>
        <end position="198"/>
    </location>
</feature>
<dbReference type="EMBL" id="FLUO01000001">
    <property type="protein sequence ID" value="SBV90550.1"/>
    <property type="molecule type" value="Genomic_DNA"/>
</dbReference>
<protein>
    <submittedName>
        <fullName evidence="2">Uncharacterized protein</fullName>
    </submittedName>
</protein>
<dbReference type="AlphaFoldDB" id="A0A212ITK7"/>
<sequence>MSKRANPSRCRREHPSCFGAATAYAGSRIDYIWRACPAAGFDIVLVDHVTGAPTTVPHAAGRLIDFAMVVPVGAGGQRRVYHQGLAAGQYLTLGGSSGTDSGWIASTAIDVTLGASMPTGRYTAHIPHSATKLPRHSRPNSPQWATGTARRIGSAAHPLLHRRYCANLNSGLQSPLDETRGAQHTARQGSDGGTWNGT</sequence>
<gene>
    <name evidence="2" type="ORF">KL86APRO_10012</name>
</gene>
<proteinExistence type="predicted"/>
<accession>A0A212ITK7</accession>
<evidence type="ECO:0000256" key="1">
    <source>
        <dbReference type="SAM" id="MobiDB-lite"/>
    </source>
</evidence>
<name>A0A212ITK7_9PROT</name>